<dbReference type="RefSeq" id="YP_009842995.1">
    <property type="nucleotide sequence ID" value="NC_048746.1"/>
</dbReference>
<dbReference type="GeneID" id="55613368"/>
<dbReference type="Proteomes" id="UP000290782">
    <property type="component" value="Segment"/>
</dbReference>
<dbReference type="EMBL" id="MK359302">
    <property type="protein sequence ID" value="QAY03962.1"/>
    <property type="molecule type" value="Genomic_DNA"/>
</dbReference>
<proteinExistence type="predicted"/>
<organism evidence="1 2">
    <name type="scientific">Gordonia phage Sombrero</name>
    <dbReference type="NCBI Taxonomy" id="2502420"/>
    <lineage>
        <taxon>Viruses</taxon>
        <taxon>Duplodnaviria</taxon>
        <taxon>Heunggongvirae</taxon>
        <taxon>Uroviricota</taxon>
        <taxon>Caudoviricetes</taxon>
        <taxon>Montyvirus</taxon>
        <taxon>Montyvirus sombrero</taxon>
    </lineage>
</organism>
<evidence type="ECO:0000313" key="1">
    <source>
        <dbReference type="EMBL" id="QAY03962.1"/>
    </source>
</evidence>
<evidence type="ECO:0000313" key="2">
    <source>
        <dbReference type="Proteomes" id="UP000290782"/>
    </source>
</evidence>
<accession>A0A411BQU8</accession>
<name>A0A411BQU8_9CAUD</name>
<keyword evidence="2" id="KW-1185">Reference proteome</keyword>
<reference evidence="1 2" key="1">
    <citation type="submission" date="2019-01" db="EMBL/GenBank/DDBJ databases">
        <authorList>
            <person name="Byford A.D."/>
            <person name="Nguyen L.Q."/>
            <person name="Alvarez I.A."/>
            <person name="Bhandari M."/>
            <person name="Desselle J.R."/>
            <person name="Duong Q.-N.N."/>
            <person name="Dupree A.F."/>
            <person name="Feroben K.E."/>
            <person name="Garrison M.E."/>
            <person name="Higginbotham J.L."/>
            <person name="Hunter C.W."/>
            <person name="Knight B.A."/>
            <person name="Lee J.A."/>
            <person name="Lewis I.C."/>
            <person name="Long E.L."/>
            <person name="Rimal A."/>
            <person name="Sinnasone S."/>
            <person name="Tandukar J."/>
            <person name="Willis C.E."/>
            <person name="Nguyen A.V."/>
            <person name="Hancock A.M."/>
            <person name="Dicus A.P."/>
            <person name="Gallien G.E."/>
            <person name="Weidemeier A.M.D."/>
            <person name="Gissendanner C.R."/>
            <person name="Findley A.M."/>
            <person name="Klyczek K."/>
            <person name="Garlena R.A."/>
            <person name="Russell D.A."/>
            <person name="Pope W.H."/>
            <person name="Jacobs-Sera D."/>
            <person name="Hatfull G.F."/>
        </authorList>
    </citation>
    <scope>NUCLEOTIDE SEQUENCE [LARGE SCALE GENOMIC DNA]</scope>
</reference>
<dbReference type="KEGG" id="vg:55613368"/>
<gene>
    <name evidence="1" type="primary">1</name>
    <name evidence="1" type="ORF">SEA_SOMBRERO_1</name>
</gene>
<protein>
    <submittedName>
        <fullName evidence="1">Uncharacterized protein</fullName>
    </submittedName>
</protein>
<sequence length="158" mass="17038">MSEFASAGEALDYLIRAVQSYSAESDTGSGEHEEELATVSEASALISAEINTPAQEEMLESIQQLVKLIVNGSEYFHHIYQQLTVKLQLETDPTRQSQIAVGVSETAGAAKALSWVVEHVMSEEAGQPASLEQIFTGEGLSYPAALKRGGSKLFIPKH</sequence>